<evidence type="ECO:0000313" key="3">
    <source>
        <dbReference type="Proteomes" id="UP001356427"/>
    </source>
</evidence>
<keyword evidence="3" id="KW-1185">Reference proteome</keyword>
<feature type="compositionally biased region" description="Polar residues" evidence="1">
    <location>
        <begin position="76"/>
        <end position="88"/>
    </location>
</feature>
<feature type="compositionally biased region" description="Polar residues" evidence="1">
    <location>
        <begin position="1"/>
        <end position="13"/>
    </location>
</feature>
<evidence type="ECO:0000256" key="1">
    <source>
        <dbReference type="SAM" id="MobiDB-lite"/>
    </source>
</evidence>
<dbReference type="EMBL" id="JAGTTL010000031">
    <property type="protein sequence ID" value="KAK6297434.1"/>
    <property type="molecule type" value="Genomic_DNA"/>
</dbReference>
<sequence length="278" mass="30543">MDVKLQSKTTETRVSPLFEETSQPSPAAATPEDATNDDTGFHNLTRADGNHPPGPKNVEHESKTKEKNKTSAPEMKQTTSLSPSCSTNTCQLGKPVILVVLHHSFDPDYTVPDSSRLVTRGDVILTVDCLFHESKGLRGGPRNEEAIRKILDRPEIQPKTSKPAASREDQDRSRPLLTSLHLKMPIINKAKIQSQPNANVDPEIQDSAREDRNELPPGAKDVELQSKTEEAKRCSTTPEPTNQPSPAPAKAYEAGKAVILVVLHHTFNSDYTYLTVAD</sequence>
<dbReference type="Proteomes" id="UP001356427">
    <property type="component" value="Unassembled WGS sequence"/>
</dbReference>
<dbReference type="PANTHER" id="PTHR34488:SF1">
    <property type="entry name" value="SI:CH211-245H14.1-RELATED"/>
    <property type="match status" value="1"/>
</dbReference>
<evidence type="ECO:0000313" key="2">
    <source>
        <dbReference type="EMBL" id="KAK6297434.1"/>
    </source>
</evidence>
<feature type="compositionally biased region" description="Basic and acidic residues" evidence="1">
    <location>
        <begin position="57"/>
        <end position="69"/>
    </location>
</feature>
<proteinExistence type="predicted"/>
<name>A0AAN8KY63_9TELE</name>
<feature type="region of interest" description="Disordered" evidence="1">
    <location>
        <begin position="209"/>
        <end position="249"/>
    </location>
</feature>
<feature type="region of interest" description="Disordered" evidence="1">
    <location>
        <begin position="1"/>
        <end position="88"/>
    </location>
</feature>
<feature type="compositionally biased region" description="Basic and acidic residues" evidence="1">
    <location>
        <begin position="209"/>
        <end position="233"/>
    </location>
</feature>
<dbReference type="PANTHER" id="PTHR34488">
    <property type="entry name" value="SI:CH211-245H14.1-RELATED"/>
    <property type="match status" value="1"/>
</dbReference>
<protein>
    <submittedName>
        <fullName evidence="2">Uncharacterized protein</fullName>
    </submittedName>
</protein>
<dbReference type="AlphaFoldDB" id="A0AAN8KY63"/>
<organism evidence="2 3">
    <name type="scientific">Coregonus suidteri</name>
    <dbReference type="NCBI Taxonomy" id="861788"/>
    <lineage>
        <taxon>Eukaryota</taxon>
        <taxon>Metazoa</taxon>
        <taxon>Chordata</taxon>
        <taxon>Craniata</taxon>
        <taxon>Vertebrata</taxon>
        <taxon>Euteleostomi</taxon>
        <taxon>Actinopterygii</taxon>
        <taxon>Neopterygii</taxon>
        <taxon>Teleostei</taxon>
        <taxon>Protacanthopterygii</taxon>
        <taxon>Salmoniformes</taxon>
        <taxon>Salmonidae</taxon>
        <taxon>Coregoninae</taxon>
        <taxon>Coregonus</taxon>
    </lineage>
</organism>
<reference evidence="2 3" key="1">
    <citation type="submission" date="2021-04" db="EMBL/GenBank/DDBJ databases">
        <authorList>
            <person name="De Guttry C."/>
            <person name="Zahm M."/>
            <person name="Klopp C."/>
            <person name="Cabau C."/>
            <person name="Louis A."/>
            <person name="Berthelot C."/>
            <person name="Parey E."/>
            <person name="Roest Crollius H."/>
            <person name="Montfort J."/>
            <person name="Robinson-Rechavi M."/>
            <person name="Bucao C."/>
            <person name="Bouchez O."/>
            <person name="Gislard M."/>
            <person name="Lluch J."/>
            <person name="Milhes M."/>
            <person name="Lampietro C."/>
            <person name="Lopez Roques C."/>
            <person name="Donnadieu C."/>
            <person name="Braasch I."/>
            <person name="Desvignes T."/>
            <person name="Postlethwait J."/>
            <person name="Bobe J."/>
            <person name="Wedekind C."/>
            <person name="Guiguen Y."/>
        </authorList>
    </citation>
    <scope>NUCLEOTIDE SEQUENCE [LARGE SCALE GENOMIC DNA]</scope>
    <source>
        <strain evidence="2">Cs_M1</strain>
        <tissue evidence="2">Blood</tissue>
    </source>
</reference>
<comment type="caution">
    <text evidence="2">The sequence shown here is derived from an EMBL/GenBank/DDBJ whole genome shotgun (WGS) entry which is preliminary data.</text>
</comment>
<accession>A0AAN8KY63</accession>
<feature type="compositionally biased region" description="Basic and acidic residues" evidence="1">
    <location>
        <begin position="137"/>
        <end position="156"/>
    </location>
</feature>
<feature type="region of interest" description="Disordered" evidence="1">
    <location>
        <begin position="137"/>
        <end position="173"/>
    </location>
</feature>
<gene>
    <name evidence="2" type="ORF">J4Q44_G00320170</name>
</gene>